<reference evidence="2" key="1">
    <citation type="submission" date="2020-11" db="EMBL/GenBank/DDBJ databases">
        <authorList>
            <person name="Tran Van P."/>
        </authorList>
    </citation>
    <scope>NUCLEOTIDE SEQUENCE</scope>
</reference>
<feature type="region of interest" description="Disordered" evidence="1">
    <location>
        <begin position="104"/>
        <end position="141"/>
    </location>
</feature>
<name>A0A7R9ABG4_9CRUS</name>
<protein>
    <submittedName>
        <fullName evidence="2">Uncharacterized protein</fullName>
    </submittedName>
</protein>
<feature type="region of interest" description="Disordered" evidence="1">
    <location>
        <begin position="199"/>
        <end position="286"/>
    </location>
</feature>
<organism evidence="2">
    <name type="scientific">Darwinula stevensoni</name>
    <dbReference type="NCBI Taxonomy" id="69355"/>
    <lineage>
        <taxon>Eukaryota</taxon>
        <taxon>Metazoa</taxon>
        <taxon>Ecdysozoa</taxon>
        <taxon>Arthropoda</taxon>
        <taxon>Crustacea</taxon>
        <taxon>Oligostraca</taxon>
        <taxon>Ostracoda</taxon>
        <taxon>Podocopa</taxon>
        <taxon>Podocopida</taxon>
        <taxon>Darwinulocopina</taxon>
        <taxon>Darwinuloidea</taxon>
        <taxon>Darwinulidae</taxon>
        <taxon>Darwinula</taxon>
    </lineage>
</organism>
<evidence type="ECO:0000313" key="3">
    <source>
        <dbReference type="Proteomes" id="UP000677054"/>
    </source>
</evidence>
<feature type="region of interest" description="Disordered" evidence="1">
    <location>
        <begin position="1"/>
        <end position="43"/>
    </location>
</feature>
<evidence type="ECO:0000313" key="2">
    <source>
        <dbReference type="EMBL" id="CAD7251094.1"/>
    </source>
</evidence>
<dbReference type="Proteomes" id="UP000677054">
    <property type="component" value="Unassembled WGS sequence"/>
</dbReference>
<dbReference type="OrthoDB" id="21018at2759"/>
<proteinExistence type="predicted"/>
<accession>A0A7R9ABG4</accession>
<feature type="compositionally biased region" description="Basic and acidic residues" evidence="1">
    <location>
        <begin position="8"/>
        <end position="25"/>
    </location>
</feature>
<sequence>MRVKKGGKTYDRGKRLHQEKGRKCETPQQGNYHTKGSDSDAEDKWLKYREFPNDTGRDMFASSSSGSSSEMSAFDKLLANDPIHIPCLRLQTVPLSQICGHISSSSDSSGHSLSDSSLGFFASPKPRQGASPTRTKAIPASSNDHITQGYCLRSTKSSSAATPDISGAEWAPNSSRIEALGHEVFLIRPSSGEEVTGTKFVELEQPSRTHSPRSSNWQCRRARSTSPAKNQEDTFGVSNNKSSINKRSRKLSSKPATQLSASERWPRSQKSLPTKTSDIQASVSNSNGIQSSVDDYHDVGSFLSHSQSVEEKCSLPTSSTPFPNLNFQQGPHLFMSGVTPVPASVVPFSTLRLDLHPNRSKTASTTPRFEVECKITTRGKRRTRLYHEYQQENACPFNPCSDDLQVLMEGMINLNLGPLTNVSKESQSNKPSQENIISVSENILPQVLSFKGECNDAQCIAGRSSEVNTLQEAGQAFPHPSASVYNPLSLDSKQRIGCIEMNGLNPEQLPVMDNQEVHDTESINLREKKIDIDGEVLASMPNRVSEPSDCANVSYTNVEDESSPEHLCHGILQPVQKAPCAFPEGNADGGKAIEVQCPEQKKSLMFMSQELCDVECVPKDCMTDLTWKDPNAKDELFQGCHIQEHMFIYNGYGAFPKETANESGAKRNKEESKNLENAGNVLTVMNGIASSDEPSKLKRKFNSYVTGDYSTIPKFQERRTLFVSAPEKIECDYQKSIIDICSYNDGKPMRFSKFVRKMNVERSSKLGEGVYGEVYRLPEGSVLKVIPVGREAQLEPYLQTSFEDIYSELIIAR</sequence>
<keyword evidence="3" id="KW-1185">Reference proteome</keyword>
<feature type="compositionally biased region" description="Polar residues" evidence="1">
    <location>
        <begin position="268"/>
        <end position="286"/>
    </location>
</feature>
<feature type="compositionally biased region" description="Polar residues" evidence="1">
    <location>
        <begin position="208"/>
        <end position="229"/>
    </location>
</feature>
<dbReference type="EMBL" id="LR902793">
    <property type="protein sequence ID" value="CAD7251094.1"/>
    <property type="molecule type" value="Genomic_DNA"/>
</dbReference>
<feature type="compositionally biased region" description="Polar residues" evidence="1">
    <location>
        <begin position="130"/>
        <end position="141"/>
    </location>
</feature>
<gene>
    <name evidence="2" type="ORF">DSTB1V02_LOCUS10861</name>
</gene>
<evidence type="ECO:0000256" key="1">
    <source>
        <dbReference type="SAM" id="MobiDB-lite"/>
    </source>
</evidence>
<dbReference type="Gene3D" id="3.30.200.20">
    <property type="entry name" value="Phosphorylase Kinase, domain 1"/>
    <property type="match status" value="1"/>
</dbReference>
<dbReference type="AlphaFoldDB" id="A0A7R9ABG4"/>
<dbReference type="EMBL" id="CAJPEV010003276">
    <property type="protein sequence ID" value="CAG0899386.1"/>
    <property type="molecule type" value="Genomic_DNA"/>
</dbReference>
<feature type="compositionally biased region" description="Low complexity" evidence="1">
    <location>
        <begin position="104"/>
        <end position="119"/>
    </location>
</feature>